<evidence type="ECO:0000313" key="4">
    <source>
        <dbReference type="Proteomes" id="UP001495779"/>
    </source>
</evidence>
<organism evidence="2">
    <name type="scientific">Providencia stuartii</name>
    <dbReference type="NCBI Taxonomy" id="588"/>
    <lineage>
        <taxon>Bacteria</taxon>
        <taxon>Pseudomonadati</taxon>
        <taxon>Pseudomonadota</taxon>
        <taxon>Gammaproteobacteria</taxon>
        <taxon>Enterobacterales</taxon>
        <taxon>Morganellaceae</taxon>
        <taxon>Providencia</taxon>
    </lineage>
</organism>
<reference evidence="2" key="2">
    <citation type="submission" date="2024-02" db="EMBL/GenBank/DDBJ databases">
        <authorList>
            <consortium name="Clinical and Environmental Microbiology Branch: Whole genome sequencing antimicrobial resistance pathogens in the healthcare setting"/>
        </authorList>
    </citation>
    <scope>NUCLEOTIDE SEQUENCE</scope>
    <source>
        <strain evidence="2">2020GO-00142</strain>
    </source>
</reference>
<name>A0AAI9HWX7_PROST</name>
<comment type="caution">
    <text evidence="2">The sequence shown here is derived from an EMBL/GenBank/DDBJ whole genome shotgun (WGS) entry which is preliminary data.</text>
</comment>
<dbReference type="SUPFAM" id="SSF56935">
    <property type="entry name" value="Porins"/>
    <property type="match status" value="1"/>
</dbReference>
<protein>
    <submittedName>
        <fullName evidence="2">Porin</fullName>
    </submittedName>
</protein>
<dbReference type="InterPro" id="IPR009998">
    <property type="entry name" value="YfaZ"/>
</dbReference>
<dbReference type="Proteomes" id="UP001495779">
    <property type="component" value="Unassembled WGS sequence"/>
</dbReference>
<gene>
    <name evidence="2" type="ORF">JRA39_000200</name>
    <name evidence="3" type="ORF">KDV35_03020</name>
</gene>
<keyword evidence="1" id="KW-0732">Signal</keyword>
<dbReference type="RefSeq" id="WP_154622143.1">
    <property type="nucleotide sequence ID" value="NZ_CP095443.1"/>
</dbReference>
<dbReference type="EMBL" id="AAZDVE040000001">
    <property type="protein sequence ID" value="EMP9431209.1"/>
    <property type="molecule type" value="Genomic_DNA"/>
</dbReference>
<evidence type="ECO:0000256" key="1">
    <source>
        <dbReference type="SAM" id="SignalP"/>
    </source>
</evidence>
<sequence>MRKGLFFVAAAASSLMFVGTAQAISVNASAGEHYTELSAGIGTKGSGLAFDGSWARSDHDGQMGSLGATFGLPLGPFSAYVGGKALYLSPEDNKDGMALAAGAGLGWQVMPSLNIYGEAYGAPASLTSGSDAYTEAKVGATYTVFKPLSIDAGYRIIDIKGNHNNPSNKIADGWYVGAGLSF</sequence>
<proteinExistence type="predicted"/>
<accession>A0AAI9HWX7</accession>
<feature type="signal peptide" evidence="1">
    <location>
        <begin position="1"/>
        <end position="23"/>
    </location>
</feature>
<dbReference type="EMBL" id="JAGSRH010000003">
    <property type="protein sequence ID" value="MER5075848.1"/>
    <property type="molecule type" value="Genomic_DNA"/>
</dbReference>
<reference evidence="3 4" key="1">
    <citation type="submission" date="2021-04" db="EMBL/GenBank/DDBJ databases">
        <title>Determining the burden of carbapenem-resistant Enterobacterales from a tertiary public heath setting in Bangladesh: a clinical, epidemiological, and molecular study.</title>
        <authorList>
            <person name="Farzana R."/>
            <person name="Walsh T.R."/>
        </authorList>
    </citation>
    <scope>NUCLEOTIDE SEQUENCE [LARGE SCALE GENOMIC DNA]</scope>
    <source>
        <strain evidence="3">Dmpro_s316</strain>
        <strain evidence="4">dmpro_s316</strain>
    </source>
</reference>
<dbReference type="Pfam" id="PF07437">
    <property type="entry name" value="YfaZ"/>
    <property type="match status" value="1"/>
</dbReference>
<feature type="chain" id="PRO_5043281248" evidence="1">
    <location>
        <begin position="24"/>
        <end position="182"/>
    </location>
</feature>
<evidence type="ECO:0000313" key="3">
    <source>
        <dbReference type="EMBL" id="MER5075848.1"/>
    </source>
</evidence>
<dbReference type="AlphaFoldDB" id="A0AAI9HWX7"/>
<evidence type="ECO:0000313" key="2">
    <source>
        <dbReference type="EMBL" id="EMP9431209.1"/>
    </source>
</evidence>